<dbReference type="AlphaFoldDB" id="A0A453C0G6"/>
<organism evidence="1 2">
    <name type="scientific">Aegilops tauschii subsp. strangulata</name>
    <name type="common">Goatgrass</name>
    <dbReference type="NCBI Taxonomy" id="200361"/>
    <lineage>
        <taxon>Eukaryota</taxon>
        <taxon>Viridiplantae</taxon>
        <taxon>Streptophyta</taxon>
        <taxon>Embryophyta</taxon>
        <taxon>Tracheophyta</taxon>
        <taxon>Spermatophyta</taxon>
        <taxon>Magnoliopsida</taxon>
        <taxon>Liliopsida</taxon>
        <taxon>Poales</taxon>
        <taxon>Poaceae</taxon>
        <taxon>BOP clade</taxon>
        <taxon>Pooideae</taxon>
        <taxon>Triticodae</taxon>
        <taxon>Triticeae</taxon>
        <taxon>Triticinae</taxon>
        <taxon>Aegilops</taxon>
    </lineage>
</organism>
<dbReference type="Proteomes" id="UP000015105">
    <property type="component" value="Chromosome 2D"/>
</dbReference>
<evidence type="ECO:0000313" key="1">
    <source>
        <dbReference type="EnsemblPlants" id="AET2Gv20690900.12"/>
    </source>
</evidence>
<name>A0A453C0G6_AEGTS</name>
<sequence length="38" mass="4429">FQGEDIRGLEVKVLEELQNFHVEALSRICQEKMAKQVL</sequence>
<dbReference type="EnsemblPlants" id="AET2Gv20690900.12">
    <property type="protein sequence ID" value="AET2Gv20690900.12"/>
    <property type="gene ID" value="AET2Gv20690900"/>
</dbReference>
<reference evidence="1" key="5">
    <citation type="journal article" date="2021" name="G3 (Bethesda)">
        <title>Aegilops tauschii genome assembly Aet v5.0 features greater sequence contiguity and improved annotation.</title>
        <authorList>
            <person name="Wang L."/>
            <person name="Zhu T."/>
            <person name="Rodriguez J.C."/>
            <person name="Deal K.R."/>
            <person name="Dubcovsky J."/>
            <person name="McGuire P.E."/>
            <person name="Lux T."/>
            <person name="Spannagl M."/>
            <person name="Mayer K.F.X."/>
            <person name="Baldrich P."/>
            <person name="Meyers B.C."/>
            <person name="Huo N."/>
            <person name="Gu Y.Q."/>
            <person name="Zhou H."/>
            <person name="Devos K.M."/>
            <person name="Bennetzen J.L."/>
            <person name="Unver T."/>
            <person name="Budak H."/>
            <person name="Gulick P.J."/>
            <person name="Galiba G."/>
            <person name="Kalapos B."/>
            <person name="Nelson D.R."/>
            <person name="Li P."/>
            <person name="You F.M."/>
            <person name="Luo M.C."/>
            <person name="Dvorak J."/>
        </authorList>
    </citation>
    <scope>NUCLEOTIDE SEQUENCE [LARGE SCALE GENOMIC DNA]</scope>
    <source>
        <strain evidence="1">cv. AL8/78</strain>
    </source>
</reference>
<keyword evidence="2" id="KW-1185">Reference proteome</keyword>
<evidence type="ECO:0000313" key="2">
    <source>
        <dbReference type="Proteomes" id="UP000015105"/>
    </source>
</evidence>
<reference evidence="2" key="2">
    <citation type="journal article" date="2017" name="Nat. Plants">
        <title>The Aegilops tauschii genome reveals multiple impacts of transposons.</title>
        <authorList>
            <person name="Zhao G."/>
            <person name="Zou C."/>
            <person name="Li K."/>
            <person name="Wang K."/>
            <person name="Li T."/>
            <person name="Gao L."/>
            <person name="Zhang X."/>
            <person name="Wang H."/>
            <person name="Yang Z."/>
            <person name="Liu X."/>
            <person name="Jiang W."/>
            <person name="Mao L."/>
            <person name="Kong X."/>
            <person name="Jiao Y."/>
            <person name="Jia J."/>
        </authorList>
    </citation>
    <scope>NUCLEOTIDE SEQUENCE [LARGE SCALE GENOMIC DNA]</scope>
    <source>
        <strain evidence="2">cv. AL8/78</strain>
    </source>
</reference>
<reference evidence="1" key="4">
    <citation type="submission" date="2019-03" db="UniProtKB">
        <authorList>
            <consortium name="EnsemblPlants"/>
        </authorList>
    </citation>
    <scope>IDENTIFICATION</scope>
</reference>
<reference evidence="1" key="3">
    <citation type="journal article" date="2017" name="Nature">
        <title>Genome sequence of the progenitor of the wheat D genome Aegilops tauschii.</title>
        <authorList>
            <person name="Luo M.C."/>
            <person name="Gu Y.Q."/>
            <person name="Puiu D."/>
            <person name="Wang H."/>
            <person name="Twardziok S.O."/>
            <person name="Deal K.R."/>
            <person name="Huo N."/>
            <person name="Zhu T."/>
            <person name="Wang L."/>
            <person name="Wang Y."/>
            <person name="McGuire P.E."/>
            <person name="Liu S."/>
            <person name="Long H."/>
            <person name="Ramasamy R.K."/>
            <person name="Rodriguez J.C."/>
            <person name="Van S.L."/>
            <person name="Yuan L."/>
            <person name="Wang Z."/>
            <person name="Xia Z."/>
            <person name="Xiao L."/>
            <person name="Anderson O.D."/>
            <person name="Ouyang S."/>
            <person name="Liang Y."/>
            <person name="Zimin A.V."/>
            <person name="Pertea G."/>
            <person name="Qi P."/>
            <person name="Bennetzen J.L."/>
            <person name="Dai X."/>
            <person name="Dawson M.W."/>
            <person name="Muller H.G."/>
            <person name="Kugler K."/>
            <person name="Rivarola-Duarte L."/>
            <person name="Spannagl M."/>
            <person name="Mayer K.F.X."/>
            <person name="Lu F.H."/>
            <person name="Bevan M.W."/>
            <person name="Leroy P."/>
            <person name="Li P."/>
            <person name="You F.M."/>
            <person name="Sun Q."/>
            <person name="Liu Z."/>
            <person name="Lyons E."/>
            <person name="Wicker T."/>
            <person name="Salzberg S.L."/>
            <person name="Devos K.M."/>
            <person name="Dvorak J."/>
        </authorList>
    </citation>
    <scope>NUCLEOTIDE SEQUENCE [LARGE SCALE GENOMIC DNA]</scope>
    <source>
        <strain evidence="1">cv. AL8/78</strain>
    </source>
</reference>
<proteinExistence type="predicted"/>
<protein>
    <submittedName>
        <fullName evidence="1">Uncharacterized protein</fullName>
    </submittedName>
</protein>
<accession>A0A453C0G6</accession>
<dbReference type="Gramene" id="AET2Gv20690900.12">
    <property type="protein sequence ID" value="AET2Gv20690900.12"/>
    <property type="gene ID" value="AET2Gv20690900"/>
</dbReference>
<reference evidence="2" key="1">
    <citation type="journal article" date="2014" name="Science">
        <title>Ancient hybridizations among the ancestral genomes of bread wheat.</title>
        <authorList>
            <consortium name="International Wheat Genome Sequencing Consortium,"/>
            <person name="Marcussen T."/>
            <person name="Sandve S.R."/>
            <person name="Heier L."/>
            <person name="Spannagl M."/>
            <person name="Pfeifer M."/>
            <person name="Jakobsen K.S."/>
            <person name="Wulff B.B."/>
            <person name="Steuernagel B."/>
            <person name="Mayer K.F."/>
            <person name="Olsen O.A."/>
        </authorList>
    </citation>
    <scope>NUCLEOTIDE SEQUENCE [LARGE SCALE GENOMIC DNA]</scope>
    <source>
        <strain evidence="2">cv. AL8/78</strain>
    </source>
</reference>